<dbReference type="RefSeq" id="WP_221257863.1">
    <property type="nucleotide sequence ID" value="NZ_AP024749.1"/>
</dbReference>
<dbReference type="InterPro" id="IPR007373">
    <property type="entry name" value="Thiamin_PyroPKinase_B1-bd"/>
</dbReference>
<dbReference type="NCBIfam" id="TIGR01378">
    <property type="entry name" value="thi_PPkinase"/>
    <property type="match status" value="1"/>
</dbReference>
<dbReference type="EMBL" id="AP024749">
    <property type="protein sequence ID" value="BCY28753.1"/>
    <property type="molecule type" value="Genomic_DNA"/>
</dbReference>
<evidence type="ECO:0000313" key="7">
    <source>
        <dbReference type="EMBL" id="BCY28753.1"/>
    </source>
</evidence>
<evidence type="ECO:0000256" key="2">
    <source>
        <dbReference type="ARBA" id="ARBA00022741"/>
    </source>
</evidence>
<dbReference type="InterPro" id="IPR053149">
    <property type="entry name" value="TPK"/>
</dbReference>
<keyword evidence="2" id="KW-0547">Nucleotide-binding</keyword>
<proteinExistence type="predicted"/>
<dbReference type="InterPro" id="IPR007371">
    <property type="entry name" value="TPK_catalytic"/>
</dbReference>
<dbReference type="InterPro" id="IPR036371">
    <property type="entry name" value="TPK_B1-bd_sf"/>
</dbReference>
<keyword evidence="4" id="KW-0067">ATP-binding</keyword>
<dbReference type="CDD" id="cd07995">
    <property type="entry name" value="TPK"/>
    <property type="match status" value="1"/>
</dbReference>
<evidence type="ECO:0000256" key="5">
    <source>
        <dbReference type="NCBIfam" id="TIGR01378"/>
    </source>
</evidence>
<dbReference type="SUPFAM" id="SSF63862">
    <property type="entry name" value="Thiamin pyrophosphokinase, substrate-binding domain"/>
    <property type="match status" value="1"/>
</dbReference>
<evidence type="ECO:0000256" key="3">
    <source>
        <dbReference type="ARBA" id="ARBA00022777"/>
    </source>
</evidence>
<organism evidence="7 8">
    <name type="scientific">Flavobacterium okayamense</name>
    <dbReference type="NCBI Taxonomy" id="2830782"/>
    <lineage>
        <taxon>Bacteria</taxon>
        <taxon>Pseudomonadati</taxon>
        <taxon>Bacteroidota</taxon>
        <taxon>Flavobacteriia</taxon>
        <taxon>Flavobacteriales</taxon>
        <taxon>Flavobacteriaceae</taxon>
        <taxon>Flavobacterium</taxon>
    </lineage>
</organism>
<dbReference type="InterPro" id="IPR006282">
    <property type="entry name" value="Thi_PPkinase"/>
</dbReference>
<evidence type="ECO:0000259" key="6">
    <source>
        <dbReference type="SMART" id="SM00983"/>
    </source>
</evidence>
<evidence type="ECO:0000313" key="8">
    <source>
        <dbReference type="Proteomes" id="UP000825258"/>
    </source>
</evidence>
<dbReference type="SMART" id="SM00983">
    <property type="entry name" value="TPK_B1_binding"/>
    <property type="match status" value="1"/>
</dbReference>
<reference evidence="7 8" key="1">
    <citation type="submission" date="2021-06" db="EMBL/GenBank/DDBJ databases">
        <title>Whole genome sequences of Flavobacterium sp. KK2020170 and assembly.</title>
        <authorList>
            <person name="Kitahara K."/>
            <person name="Miyoshi S."/>
            <person name="Uesaka K."/>
        </authorList>
    </citation>
    <scope>NUCLEOTIDE SEQUENCE [LARGE SCALE GENOMIC DNA]</scope>
    <source>
        <strain evidence="7 8">KK2020170</strain>
    </source>
</reference>
<keyword evidence="1" id="KW-0808">Transferase</keyword>
<keyword evidence="8" id="KW-1185">Reference proteome</keyword>
<accession>A0ABM7S7Q4</accession>
<keyword evidence="3" id="KW-0418">Kinase</keyword>
<evidence type="ECO:0000256" key="4">
    <source>
        <dbReference type="ARBA" id="ARBA00022840"/>
    </source>
</evidence>
<dbReference type="Proteomes" id="UP000825258">
    <property type="component" value="Chromosome"/>
</dbReference>
<dbReference type="EC" id="2.7.6.2" evidence="5"/>
<dbReference type="Pfam" id="PF04265">
    <property type="entry name" value="TPK_B1_binding"/>
    <property type="match status" value="1"/>
</dbReference>
<dbReference type="SUPFAM" id="SSF63999">
    <property type="entry name" value="Thiamin pyrophosphokinase, catalytic domain"/>
    <property type="match status" value="1"/>
</dbReference>
<sequence length="220" mass="25180">MSSHHIVRDDQEPALIIANGASCSQELMGQLLEWSPFVVVLDSAIERVLELDIKVDVILGDFDRDFNPEVYLEKQFPLEIVYTPDQNKTDLEKALDFLIERGHKAVNIIWATGKRADHTITNITNIVRFRNDLKIVILDDHSKIFLLPNRFEKWYPKDTKISLIPIGNVSGVHSQNLFYPLQDDNLTLGYRTSSSNHVAEDGIVVIKHQEGDLLLMECWD</sequence>
<dbReference type="Gene3D" id="3.40.50.10240">
    <property type="entry name" value="Thiamin pyrophosphokinase, catalytic domain"/>
    <property type="match status" value="1"/>
</dbReference>
<protein>
    <recommendedName>
        <fullName evidence="5">Thiamine diphosphokinase</fullName>
        <ecNumber evidence="5">2.7.6.2</ecNumber>
    </recommendedName>
</protein>
<dbReference type="PANTHER" id="PTHR41299:SF1">
    <property type="entry name" value="THIAMINE PYROPHOSPHOKINASE"/>
    <property type="match status" value="1"/>
</dbReference>
<name>A0ABM7S7Q4_9FLAO</name>
<feature type="domain" description="Thiamin pyrophosphokinase thiamin-binding" evidence="6">
    <location>
        <begin position="142"/>
        <end position="214"/>
    </location>
</feature>
<dbReference type="PANTHER" id="PTHR41299">
    <property type="entry name" value="THIAMINE PYROPHOSPHOKINASE"/>
    <property type="match status" value="1"/>
</dbReference>
<evidence type="ECO:0000256" key="1">
    <source>
        <dbReference type="ARBA" id="ARBA00022679"/>
    </source>
</evidence>
<dbReference type="InterPro" id="IPR036759">
    <property type="entry name" value="TPK_catalytic_sf"/>
</dbReference>
<gene>
    <name evidence="7" type="ORF">KK2020170_16210</name>
</gene>
<dbReference type="Pfam" id="PF04263">
    <property type="entry name" value="TPK_catalytic"/>
    <property type="match status" value="1"/>
</dbReference>